<evidence type="ECO:0000256" key="2">
    <source>
        <dbReference type="ARBA" id="ARBA00022741"/>
    </source>
</evidence>
<dbReference type="GO" id="GO:0005524">
    <property type="term" value="F:ATP binding"/>
    <property type="evidence" value="ECO:0007669"/>
    <property type="project" value="UniProtKB-UniRule"/>
</dbReference>
<dbReference type="Pfam" id="PF04107">
    <property type="entry name" value="GCS2"/>
    <property type="match status" value="1"/>
</dbReference>
<sequence length="454" mass="50243">MTTLVKPHLERPVESHRDLVDYLARGARPRPSWGIGAEMEKLVIDADSGEAAPFDRIEALLLRLERLDGWQGIREEGRLIALIGARSSITLEPGGQLELSGALCPDIHCCNGDFSRHIAQIVAEGTPLGLRFLGLGVQPFTPLEKIDWLPKERYGVMGPYMAQTGDLGQAMMKQTAGLQVNLDYADEADCIAKLRLVLALSPLFYALFANSPLRGGVPSGFLSTRGEIWSRTDPDRTGLLTQLFADGAGFSTYVDYALDVPMYFIMRGGRYLSCTGERLTFRRYLQQGFSGETATLGDWDLHLSTLFPEARLRPQIEVRTPDSLPPHLTMAVAALVKGLLYDQEALSACWEIFARQTQEERGELYVQSWRRGLRTPMGNRTLKEVAVEVLALARAGLARQGARNGRGLDETIYLDGIEEIAESGVTLAERLLSRWHGSREEKVALLVEHCGFGV</sequence>
<dbReference type="PANTHER" id="PTHR34378:SF1">
    <property type="entry name" value="GLUTAMATE--CYSTEINE LIGASE, CHLOROPLASTIC"/>
    <property type="match status" value="1"/>
</dbReference>
<dbReference type="RefSeq" id="WP_053549368.1">
    <property type="nucleotide sequence ID" value="NZ_CP010802.1"/>
</dbReference>
<dbReference type="Proteomes" id="UP000057158">
    <property type="component" value="Chromosome"/>
</dbReference>
<comment type="catalytic activity">
    <reaction evidence="4">
        <text>L-cysteine + L-glutamate + ATP = gamma-L-glutamyl-L-cysteine + ADP + phosphate + H(+)</text>
        <dbReference type="Rhea" id="RHEA:13285"/>
        <dbReference type="ChEBI" id="CHEBI:15378"/>
        <dbReference type="ChEBI" id="CHEBI:29985"/>
        <dbReference type="ChEBI" id="CHEBI:30616"/>
        <dbReference type="ChEBI" id="CHEBI:35235"/>
        <dbReference type="ChEBI" id="CHEBI:43474"/>
        <dbReference type="ChEBI" id="CHEBI:58173"/>
        <dbReference type="ChEBI" id="CHEBI:456216"/>
        <dbReference type="EC" id="6.3.2.2"/>
    </reaction>
</comment>
<dbReference type="STRING" id="1603606.DSOUD_0342"/>
<dbReference type="Gene3D" id="3.30.590.20">
    <property type="match status" value="1"/>
</dbReference>
<dbReference type="InterPro" id="IPR006336">
    <property type="entry name" value="GCS2"/>
</dbReference>
<keyword evidence="3 4" id="KW-0067">ATP-binding</keyword>
<accession>A0A0M4DET7</accession>
<dbReference type="GO" id="GO:0006750">
    <property type="term" value="P:glutathione biosynthetic process"/>
    <property type="evidence" value="ECO:0007669"/>
    <property type="project" value="UniProtKB-UniRule"/>
</dbReference>
<dbReference type="InterPro" id="IPR014746">
    <property type="entry name" value="Gln_synth/guanido_kin_cat_dom"/>
</dbReference>
<dbReference type="KEGG" id="des:DSOUD_0342"/>
<dbReference type="InterPro" id="IPR035434">
    <property type="entry name" value="GCL_bact_plant"/>
</dbReference>
<evidence type="ECO:0000256" key="3">
    <source>
        <dbReference type="ARBA" id="ARBA00022840"/>
    </source>
</evidence>
<evidence type="ECO:0000313" key="5">
    <source>
        <dbReference type="EMBL" id="ALC15137.1"/>
    </source>
</evidence>
<dbReference type="SUPFAM" id="SSF55931">
    <property type="entry name" value="Glutamine synthetase/guanido kinase"/>
    <property type="match status" value="1"/>
</dbReference>
<reference evidence="5 6" key="1">
    <citation type="submission" date="2015-07" db="EMBL/GenBank/DDBJ databases">
        <title>Isolation and Genomic Characterization of a Novel Halophilic Metal-Reducing Deltaproteobacterium from the Deep Subsurface.</title>
        <authorList>
            <person name="Badalamenti J.P."/>
            <person name="Summers Z.M."/>
            <person name="Gralnick J.A."/>
            <person name="Bond D.R."/>
        </authorList>
    </citation>
    <scope>NUCLEOTIDE SEQUENCE [LARGE SCALE GENOMIC DNA]</scope>
    <source>
        <strain evidence="5 6">WTL</strain>
    </source>
</reference>
<keyword evidence="6" id="KW-1185">Reference proteome</keyword>
<dbReference type="PATRIC" id="fig|1603606.3.peg.372"/>
<dbReference type="EC" id="6.3.2.2" evidence="4"/>
<dbReference type="EMBL" id="CP010802">
    <property type="protein sequence ID" value="ALC15137.1"/>
    <property type="molecule type" value="Genomic_DNA"/>
</dbReference>
<protein>
    <recommendedName>
        <fullName evidence="4">Glutamate--cysteine ligase</fullName>
        <ecNumber evidence="4">6.3.2.2</ecNumber>
    </recommendedName>
</protein>
<comment type="function">
    <text evidence="4">Catalyzes the synthesis of gamma-glutamylcysteine (gamma-GC).</text>
</comment>
<dbReference type="PIRSF" id="PIRSF017901">
    <property type="entry name" value="GCL"/>
    <property type="match status" value="1"/>
</dbReference>
<dbReference type="AlphaFoldDB" id="A0A0M4DET7"/>
<dbReference type="GO" id="GO:0004357">
    <property type="term" value="F:glutamate-cysteine ligase activity"/>
    <property type="evidence" value="ECO:0007669"/>
    <property type="project" value="UniProtKB-UniRule"/>
</dbReference>
<comment type="similarity">
    <text evidence="4">Belongs to the glutamate--cysteine ligase type 2 family. EgtA subfamily.</text>
</comment>
<dbReference type="PANTHER" id="PTHR34378">
    <property type="entry name" value="GLUTAMATE--CYSTEINE LIGASE, CHLOROPLASTIC"/>
    <property type="match status" value="1"/>
</dbReference>
<proteinExistence type="inferred from homology"/>
<dbReference type="OrthoDB" id="9780152at2"/>
<keyword evidence="1 4" id="KW-0436">Ligase</keyword>
<evidence type="ECO:0000256" key="4">
    <source>
        <dbReference type="PIRNR" id="PIRNR017901"/>
    </source>
</evidence>
<evidence type="ECO:0000256" key="1">
    <source>
        <dbReference type="ARBA" id="ARBA00022598"/>
    </source>
</evidence>
<name>A0A0M4DET7_9BACT</name>
<organism evidence="5 6">
    <name type="scientific">Desulfuromonas soudanensis</name>
    <dbReference type="NCBI Taxonomy" id="1603606"/>
    <lineage>
        <taxon>Bacteria</taxon>
        <taxon>Pseudomonadati</taxon>
        <taxon>Thermodesulfobacteriota</taxon>
        <taxon>Desulfuromonadia</taxon>
        <taxon>Desulfuromonadales</taxon>
        <taxon>Desulfuromonadaceae</taxon>
        <taxon>Desulfuromonas</taxon>
    </lineage>
</organism>
<keyword evidence="2 4" id="KW-0547">Nucleotide-binding</keyword>
<evidence type="ECO:0000313" key="6">
    <source>
        <dbReference type="Proteomes" id="UP000057158"/>
    </source>
</evidence>
<gene>
    <name evidence="5" type="ORF">DSOUD_0342</name>
</gene>